<evidence type="ECO:0000313" key="2">
    <source>
        <dbReference type="Proteomes" id="UP001209878"/>
    </source>
</evidence>
<keyword evidence="2" id="KW-1185">Reference proteome</keyword>
<gene>
    <name evidence="1" type="ORF">NP493_2956g00012</name>
</gene>
<name>A0AAD9JBU7_RIDPI</name>
<dbReference type="Proteomes" id="UP001209878">
    <property type="component" value="Unassembled WGS sequence"/>
</dbReference>
<sequence>MLHQWTIAAETATSAEFGGACNYAAAEPRPPPHPQCCGGGAVHRLPVPWRITYKILVLNFEAMHDLAPKCIADMKTEYTPGRQLRSAGSRLLRVPRHNLECYGRRRFSVTAPRLWNDLPDSLRLIDSH</sequence>
<reference evidence="1" key="1">
    <citation type="journal article" date="2023" name="Mol. Biol. Evol.">
        <title>Third-Generation Sequencing Reveals the Adaptive Role of the Epigenome in Three Deep-Sea Polychaetes.</title>
        <authorList>
            <person name="Perez M."/>
            <person name="Aroh O."/>
            <person name="Sun Y."/>
            <person name="Lan Y."/>
            <person name="Juniper S.K."/>
            <person name="Young C.R."/>
            <person name="Angers B."/>
            <person name="Qian P.Y."/>
        </authorList>
    </citation>
    <scope>NUCLEOTIDE SEQUENCE</scope>
    <source>
        <strain evidence="1">R07B-5</strain>
    </source>
</reference>
<accession>A0AAD9JBU7</accession>
<dbReference type="AlphaFoldDB" id="A0AAD9JBU7"/>
<comment type="caution">
    <text evidence="1">The sequence shown here is derived from an EMBL/GenBank/DDBJ whole genome shotgun (WGS) entry which is preliminary data.</text>
</comment>
<proteinExistence type="predicted"/>
<evidence type="ECO:0000313" key="1">
    <source>
        <dbReference type="EMBL" id="KAK2149580.1"/>
    </source>
</evidence>
<protein>
    <submittedName>
        <fullName evidence="1">Uncharacterized protein</fullName>
    </submittedName>
</protein>
<organism evidence="1 2">
    <name type="scientific">Ridgeia piscesae</name>
    <name type="common">Tubeworm</name>
    <dbReference type="NCBI Taxonomy" id="27915"/>
    <lineage>
        <taxon>Eukaryota</taxon>
        <taxon>Metazoa</taxon>
        <taxon>Spiralia</taxon>
        <taxon>Lophotrochozoa</taxon>
        <taxon>Annelida</taxon>
        <taxon>Polychaeta</taxon>
        <taxon>Sedentaria</taxon>
        <taxon>Canalipalpata</taxon>
        <taxon>Sabellida</taxon>
        <taxon>Siboglinidae</taxon>
        <taxon>Ridgeia</taxon>
    </lineage>
</organism>
<dbReference type="EMBL" id="JAODUO010002942">
    <property type="protein sequence ID" value="KAK2149580.1"/>
    <property type="molecule type" value="Genomic_DNA"/>
</dbReference>